<sequence length="160" mass="18103">MNPPTSPPYAATSPQNAALAPAHKCEDDCPARAKAKSMHLTLDIIFCWTAPFLLGVAIYILVASDWRDHDDDHDKLVFLIRMVLVEVCLLPTYGIPLIRYFLWKIATAAPAPEPDVEKGLPLEPATRESKEELKEEKHTREVELTRRYLLFLIDSKLIPL</sequence>
<evidence type="ECO:0000313" key="2">
    <source>
        <dbReference type="Proteomes" id="UP001497680"/>
    </source>
</evidence>
<comment type="caution">
    <text evidence="1">The sequence shown here is derived from an EMBL/GenBank/DDBJ whole genome shotgun (WGS) entry which is preliminary data.</text>
</comment>
<keyword evidence="2" id="KW-1185">Reference proteome</keyword>
<dbReference type="Proteomes" id="UP001497680">
    <property type="component" value="Unassembled WGS sequence"/>
</dbReference>
<organism evidence="1 2">
    <name type="scientific">Hypoxylon rubiginosum</name>
    <dbReference type="NCBI Taxonomy" id="110542"/>
    <lineage>
        <taxon>Eukaryota</taxon>
        <taxon>Fungi</taxon>
        <taxon>Dikarya</taxon>
        <taxon>Ascomycota</taxon>
        <taxon>Pezizomycotina</taxon>
        <taxon>Sordariomycetes</taxon>
        <taxon>Xylariomycetidae</taxon>
        <taxon>Xylariales</taxon>
        <taxon>Hypoxylaceae</taxon>
        <taxon>Hypoxylon</taxon>
    </lineage>
</organism>
<gene>
    <name evidence="1" type="ORF">F4821DRAFT_263769</name>
</gene>
<name>A0ACC0CQ86_9PEZI</name>
<proteinExistence type="predicted"/>
<dbReference type="EMBL" id="MU394368">
    <property type="protein sequence ID" value="KAI6082564.1"/>
    <property type="molecule type" value="Genomic_DNA"/>
</dbReference>
<accession>A0ACC0CQ86</accession>
<reference evidence="1 2" key="1">
    <citation type="journal article" date="2022" name="New Phytol.">
        <title>Ecological generalism drives hyperdiversity of secondary metabolite gene clusters in xylarialean endophytes.</title>
        <authorList>
            <person name="Franco M.E.E."/>
            <person name="Wisecaver J.H."/>
            <person name="Arnold A.E."/>
            <person name="Ju Y.M."/>
            <person name="Slot J.C."/>
            <person name="Ahrendt S."/>
            <person name="Moore L.P."/>
            <person name="Eastman K.E."/>
            <person name="Scott K."/>
            <person name="Konkel Z."/>
            <person name="Mondo S.J."/>
            <person name="Kuo A."/>
            <person name="Hayes R.D."/>
            <person name="Haridas S."/>
            <person name="Andreopoulos B."/>
            <person name="Riley R."/>
            <person name="LaButti K."/>
            <person name="Pangilinan J."/>
            <person name="Lipzen A."/>
            <person name="Amirebrahimi M."/>
            <person name="Yan J."/>
            <person name="Adam C."/>
            <person name="Keymanesh K."/>
            <person name="Ng V."/>
            <person name="Louie K."/>
            <person name="Northen T."/>
            <person name="Drula E."/>
            <person name="Henrissat B."/>
            <person name="Hsieh H.M."/>
            <person name="Youens-Clark K."/>
            <person name="Lutzoni F."/>
            <person name="Miadlikowska J."/>
            <person name="Eastwood D.C."/>
            <person name="Hamelin R.C."/>
            <person name="Grigoriev I.V."/>
            <person name="U'Ren J.M."/>
        </authorList>
    </citation>
    <scope>NUCLEOTIDE SEQUENCE [LARGE SCALE GENOMIC DNA]</scope>
    <source>
        <strain evidence="1 2">ER1909</strain>
    </source>
</reference>
<evidence type="ECO:0000313" key="1">
    <source>
        <dbReference type="EMBL" id="KAI6082564.1"/>
    </source>
</evidence>
<protein>
    <submittedName>
        <fullName evidence="1">Uncharacterized protein</fullName>
    </submittedName>
</protein>